<sequence>MTLSTAVITASSLHDRRLSAIVYLSQDAIQRGRATLRPADVVIRPRRVPEHVERPTLWAVCEEAPQCEANFDRVDLSLVGARGSCTQDVEGQVDDDPLVP</sequence>
<dbReference type="EMBL" id="JAUUDS010000002">
    <property type="protein sequence ID" value="MDP1027033.1"/>
    <property type="molecule type" value="Genomic_DNA"/>
</dbReference>
<name>A0ABT9EJ98_9SPHN</name>
<gene>
    <name evidence="1" type="ORF">Q5H91_07405</name>
</gene>
<dbReference type="Proteomes" id="UP001230685">
    <property type="component" value="Unassembled WGS sequence"/>
</dbReference>
<reference evidence="1 2" key="1">
    <citation type="submission" date="2023-07" db="EMBL/GenBank/DDBJ databases">
        <authorList>
            <person name="Kim M.K."/>
        </authorList>
    </citation>
    <scope>NUCLEOTIDE SEQUENCE [LARGE SCALE GENOMIC DNA]</scope>
    <source>
        <strain evidence="1 2">KR1UV-12</strain>
    </source>
</reference>
<comment type="caution">
    <text evidence="1">The sequence shown here is derived from an EMBL/GenBank/DDBJ whole genome shotgun (WGS) entry which is preliminary data.</text>
</comment>
<accession>A0ABT9EJ98</accession>
<keyword evidence="2" id="KW-1185">Reference proteome</keyword>
<evidence type="ECO:0000313" key="1">
    <source>
        <dbReference type="EMBL" id="MDP1027033.1"/>
    </source>
</evidence>
<proteinExistence type="predicted"/>
<evidence type="ECO:0000313" key="2">
    <source>
        <dbReference type="Proteomes" id="UP001230685"/>
    </source>
</evidence>
<dbReference type="RefSeq" id="WP_305172724.1">
    <property type="nucleotide sequence ID" value="NZ_JAUUDS010000002.1"/>
</dbReference>
<protein>
    <submittedName>
        <fullName evidence="1">Uncharacterized protein</fullName>
    </submittedName>
</protein>
<organism evidence="1 2">
    <name type="scientific">Sphingomonas aurea</name>
    <dbReference type="NCBI Taxonomy" id="3063994"/>
    <lineage>
        <taxon>Bacteria</taxon>
        <taxon>Pseudomonadati</taxon>
        <taxon>Pseudomonadota</taxon>
        <taxon>Alphaproteobacteria</taxon>
        <taxon>Sphingomonadales</taxon>
        <taxon>Sphingomonadaceae</taxon>
        <taxon>Sphingomonas</taxon>
    </lineage>
</organism>